<dbReference type="STRING" id="1081103.A0A0B2WN77"/>
<dbReference type="SUPFAM" id="SSF53335">
    <property type="entry name" value="S-adenosyl-L-methionine-dependent methyltransferases"/>
    <property type="match status" value="1"/>
</dbReference>
<keyword evidence="1" id="KW-1133">Transmembrane helix</keyword>
<dbReference type="CDD" id="cd02440">
    <property type="entry name" value="AdoMet_MTases"/>
    <property type="match status" value="1"/>
</dbReference>
<evidence type="ECO:0000313" key="4">
    <source>
        <dbReference type="Proteomes" id="UP000030816"/>
    </source>
</evidence>
<reference evidence="3 4" key="1">
    <citation type="journal article" date="2014" name="Proc. Natl. Acad. Sci. U.S.A.">
        <title>Trajectory and genomic determinants of fungal-pathogen speciation and host adaptation.</title>
        <authorList>
            <person name="Hu X."/>
            <person name="Xiao G."/>
            <person name="Zheng P."/>
            <person name="Shang Y."/>
            <person name="Su Y."/>
            <person name="Zhang X."/>
            <person name="Liu X."/>
            <person name="Zhan S."/>
            <person name="St Leger R.J."/>
            <person name="Wang C."/>
        </authorList>
    </citation>
    <scope>NUCLEOTIDE SEQUENCE [LARGE SCALE GENOMIC DNA]</scope>
    <source>
        <strain evidence="3 4">ARSEF 1941</strain>
    </source>
</reference>
<keyword evidence="1" id="KW-0812">Transmembrane</keyword>
<gene>
    <name evidence="3" type="ORF">MAM_04531</name>
</gene>
<feature type="transmembrane region" description="Helical" evidence="1">
    <location>
        <begin position="12"/>
        <end position="33"/>
    </location>
</feature>
<dbReference type="GeneID" id="63738986"/>
<dbReference type="GO" id="GO:0008168">
    <property type="term" value="F:methyltransferase activity"/>
    <property type="evidence" value="ECO:0007669"/>
    <property type="project" value="UniProtKB-KW"/>
</dbReference>
<comment type="caution">
    <text evidence="3">The sequence shown here is derived from an EMBL/GenBank/DDBJ whole genome shotgun (WGS) entry which is preliminary data.</text>
</comment>
<sequence length="239" mass="26270">MAHRPSAETAVYTALFLSIYDVAVLWLANKLLWKCSTRSTLLPLFTSALGRRHLDMGVGTGYFPSTALKSASCPCEEMTLVDLNPTPLRASRRRVLRSAASSDGRLTTVKTIVADATMPLPLAQDRKFDSISAFYLLHCLSGPPGRKIGVFDVARRHLADDGVFVGATVLPLRNRMSWLAASIMAFYNRAGIFSNERDAEDVFAESLRRNFAAVDVWTVGAVMCWRARGLKADRSGVRA</sequence>
<dbReference type="Proteomes" id="UP000030816">
    <property type="component" value="Unassembled WGS sequence"/>
</dbReference>
<name>A0A0B2WN77_METAS</name>
<feature type="domain" description="Methyltransferase type 12" evidence="2">
    <location>
        <begin position="54"/>
        <end position="164"/>
    </location>
</feature>
<keyword evidence="1" id="KW-0472">Membrane</keyword>
<keyword evidence="3" id="KW-0489">Methyltransferase</keyword>
<dbReference type="HOGENOM" id="CLU_046029_0_0_1"/>
<protein>
    <submittedName>
        <fullName evidence="3">Methyltransferase type 11</fullName>
    </submittedName>
</protein>
<evidence type="ECO:0000256" key="1">
    <source>
        <dbReference type="SAM" id="Phobius"/>
    </source>
</evidence>
<proteinExistence type="predicted"/>
<dbReference type="Gene3D" id="3.40.50.150">
    <property type="entry name" value="Vaccinia Virus protein VP39"/>
    <property type="match status" value="1"/>
</dbReference>
<evidence type="ECO:0000313" key="3">
    <source>
        <dbReference type="EMBL" id="KHN97516.1"/>
    </source>
</evidence>
<dbReference type="AlphaFoldDB" id="A0A0B2WN77"/>
<dbReference type="EMBL" id="AZHE01000010">
    <property type="protein sequence ID" value="KHN97516.1"/>
    <property type="molecule type" value="Genomic_DNA"/>
</dbReference>
<keyword evidence="3" id="KW-0808">Transferase</keyword>
<dbReference type="Pfam" id="PF08242">
    <property type="entry name" value="Methyltransf_12"/>
    <property type="match status" value="1"/>
</dbReference>
<dbReference type="InterPro" id="IPR013217">
    <property type="entry name" value="Methyltransf_12"/>
</dbReference>
<organism evidence="3 4">
    <name type="scientific">Metarhizium album (strain ARSEF 1941)</name>
    <dbReference type="NCBI Taxonomy" id="1081103"/>
    <lineage>
        <taxon>Eukaryota</taxon>
        <taxon>Fungi</taxon>
        <taxon>Dikarya</taxon>
        <taxon>Ascomycota</taxon>
        <taxon>Pezizomycotina</taxon>
        <taxon>Sordariomycetes</taxon>
        <taxon>Hypocreomycetidae</taxon>
        <taxon>Hypocreales</taxon>
        <taxon>Clavicipitaceae</taxon>
        <taxon>Metarhizium</taxon>
    </lineage>
</organism>
<dbReference type="GO" id="GO:0032259">
    <property type="term" value="P:methylation"/>
    <property type="evidence" value="ECO:0007669"/>
    <property type="project" value="UniProtKB-KW"/>
</dbReference>
<dbReference type="OrthoDB" id="10061782at2759"/>
<evidence type="ECO:0000259" key="2">
    <source>
        <dbReference type="Pfam" id="PF08242"/>
    </source>
</evidence>
<dbReference type="RefSeq" id="XP_040678582.1">
    <property type="nucleotide sequence ID" value="XM_040823329.1"/>
</dbReference>
<keyword evidence="4" id="KW-1185">Reference proteome</keyword>
<dbReference type="InterPro" id="IPR029063">
    <property type="entry name" value="SAM-dependent_MTases_sf"/>
</dbReference>
<accession>A0A0B2WN77</accession>